<evidence type="ECO:0000256" key="6">
    <source>
        <dbReference type="SAM" id="MobiDB-lite"/>
    </source>
</evidence>
<name>A0A328XZB2_9GAMM</name>
<proteinExistence type="predicted"/>
<comment type="subcellular location">
    <subcellularLocation>
        <location evidence="1">Cytoplasm</location>
        <location evidence="1">Cytosol</location>
    </subcellularLocation>
</comment>
<evidence type="ECO:0000313" key="7">
    <source>
        <dbReference type="EMBL" id="RAR64583.1"/>
    </source>
</evidence>
<dbReference type="EMBL" id="QLSX01000001">
    <property type="protein sequence ID" value="RAR64583.1"/>
    <property type="molecule type" value="Genomic_DNA"/>
</dbReference>
<keyword evidence="2" id="KW-0963">Cytoplasm</keyword>
<keyword evidence="3" id="KW-1005">Bacterial flagellum biogenesis</keyword>
<dbReference type="Gene3D" id="1.20.58.380">
    <property type="entry name" value="Flagellar protein flit"/>
    <property type="match status" value="1"/>
</dbReference>
<protein>
    <recommendedName>
        <fullName evidence="5">Flagellar protein FliT</fullName>
    </recommendedName>
</protein>
<evidence type="ECO:0000313" key="8">
    <source>
        <dbReference type="Proteomes" id="UP000249700"/>
    </source>
</evidence>
<keyword evidence="7" id="KW-0282">Flagellum</keyword>
<keyword evidence="7" id="KW-0969">Cilium</keyword>
<gene>
    <name evidence="7" type="ORF">BCL93_101405</name>
</gene>
<keyword evidence="7" id="KW-0966">Cell projection</keyword>
<evidence type="ECO:0000256" key="3">
    <source>
        <dbReference type="ARBA" id="ARBA00022795"/>
    </source>
</evidence>
<dbReference type="Pfam" id="PF05400">
    <property type="entry name" value="FliT"/>
    <property type="match status" value="1"/>
</dbReference>
<accession>A0A328XZB2</accession>
<organism evidence="7 8">
    <name type="scientific">Onishia taeanensis</name>
    <dbReference type="NCBI Taxonomy" id="284577"/>
    <lineage>
        <taxon>Bacteria</taxon>
        <taxon>Pseudomonadati</taxon>
        <taxon>Pseudomonadota</taxon>
        <taxon>Gammaproteobacteria</taxon>
        <taxon>Oceanospirillales</taxon>
        <taxon>Halomonadaceae</taxon>
        <taxon>Onishia</taxon>
    </lineage>
</organism>
<evidence type="ECO:0000256" key="4">
    <source>
        <dbReference type="ARBA" id="ARBA00023186"/>
    </source>
</evidence>
<dbReference type="OrthoDB" id="6238322at2"/>
<keyword evidence="4" id="KW-0143">Chaperone</keyword>
<dbReference type="AlphaFoldDB" id="A0A328XZB2"/>
<comment type="caution">
    <text evidence="7">The sequence shown here is derived from an EMBL/GenBank/DDBJ whole genome shotgun (WGS) entry which is preliminary data.</text>
</comment>
<evidence type="ECO:0000256" key="2">
    <source>
        <dbReference type="ARBA" id="ARBA00022490"/>
    </source>
</evidence>
<reference evidence="7 8" key="1">
    <citation type="submission" date="2018-06" db="EMBL/GenBank/DDBJ databases">
        <title>Comparative analysis of microorganisms from saline springs in Andes Mountain Range, Colombia.</title>
        <authorList>
            <person name="Rubin E."/>
        </authorList>
    </citation>
    <scope>NUCLEOTIDE SEQUENCE [LARGE SCALE GENOMIC DNA]</scope>
    <source>
        <strain evidence="7 8">USBA-857</strain>
    </source>
</reference>
<evidence type="ECO:0000256" key="5">
    <source>
        <dbReference type="ARBA" id="ARBA00093797"/>
    </source>
</evidence>
<dbReference type="Proteomes" id="UP000249700">
    <property type="component" value="Unassembled WGS sequence"/>
</dbReference>
<dbReference type="InterPro" id="IPR008622">
    <property type="entry name" value="FliT"/>
</dbReference>
<dbReference type="GO" id="GO:0044781">
    <property type="term" value="P:bacterial-type flagellum organization"/>
    <property type="evidence" value="ECO:0007669"/>
    <property type="project" value="UniProtKB-KW"/>
</dbReference>
<sequence>MTERRFEEGNGAHDDIISGYEALLERSSRMLAFACEEDWSRLLEEEADYVIEVERLSRIEADKTLDIVQRERKAKLLERILEDDLEIRRRLNKRRDELGALLDASRRKRSVDSAYGGAAGSQVLGGPSRFKKGDA</sequence>
<evidence type="ECO:0000256" key="1">
    <source>
        <dbReference type="ARBA" id="ARBA00004514"/>
    </source>
</evidence>
<feature type="region of interest" description="Disordered" evidence="6">
    <location>
        <begin position="116"/>
        <end position="135"/>
    </location>
</feature>